<dbReference type="GO" id="GO:0055085">
    <property type="term" value="P:transmembrane transport"/>
    <property type="evidence" value="ECO:0007669"/>
    <property type="project" value="InterPro"/>
</dbReference>
<dbReference type="EMBL" id="CP002467">
    <property type="protein sequence ID" value="ADV83667.1"/>
    <property type="molecule type" value="Genomic_DNA"/>
</dbReference>
<dbReference type="Proteomes" id="UP000006844">
    <property type="component" value="Chromosome"/>
</dbReference>
<evidence type="ECO:0000256" key="2">
    <source>
        <dbReference type="ARBA" id="ARBA00022692"/>
    </source>
</evidence>
<evidence type="ECO:0000256" key="5">
    <source>
        <dbReference type="SAM" id="Phobius"/>
    </source>
</evidence>
<dbReference type="SUPFAM" id="SSF111369">
    <property type="entry name" value="HlyD-like secretion proteins"/>
    <property type="match status" value="2"/>
</dbReference>
<dbReference type="PANTHER" id="PTHR30386">
    <property type="entry name" value="MEMBRANE FUSION SUBUNIT OF EMRAB-TOLC MULTIDRUG EFFLUX PUMP"/>
    <property type="match status" value="1"/>
</dbReference>
<protein>
    <submittedName>
        <fullName evidence="8">Secretion protein HlyD family protein</fullName>
    </submittedName>
</protein>
<evidence type="ECO:0000259" key="7">
    <source>
        <dbReference type="Pfam" id="PF25963"/>
    </source>
</evidence>
<evidence type="ECO:0000259" key="6">
    <source>
        <dbReference type="Pfam" id="PF25917"/>
    </source>
</evidence>
<reference evidence="8 9" key="1">
    <citation type="journal article" date="2012" name="Stand. Genomic Sci.">
        <title>Complete genome sequence of Terriglobus saanensis type strain SP1PR4(T), an Acidobacteria from tundra soil.</title>
        <authorList>
            <person name="Rawat S.R."/>
            <person name="Mannisto M.K."/>
            <person name="Starovoytov V."/>
            <person name="Goodwin L."/>
            <person name="Nolan M."/>
            <person name="Hauser L."/>
            <person name="Land M."/>
            <person name="Davenport K.W."/>
            <person name="Woyke T."/>
            <person name="Haggblom M.M."/>
        </authorList>
    </citation>
    <scope>NUCLEOTIDE SEQUENCE</scope>
    <source>
        <strain evidence="9">ATCC BAA-1853 / DSM 23119 / SP1PR4</strain>
    </source>
</reference>
<organism evidence="8 9">
    <name type="scientific">Terriglobus saanensis (strain ATCC BAA-1853 / DSM 23119 / SP1PR4)</name>
    <dbReference type="NCBI Taxonomy" id="401053"/>
    <lineage>
        <taxon>Bacteria</taxon>
        <taxon>Pseudomonadati</taxon>
        <taxon>Acidobacteriota</taxon>
        <taxon>Terriglobia</taxon>
        <taxon>Terriglobales</taxon>
        <taxon>Acidobacteriaceae</taxon>
        <taxon>Terriglobus</taxon>
    </lineage>
</organism>
<dbReference type="Gene3D" id="2.40.50.100">
    <property type="match status" value="1"/>
</dbReference>
<evidence type="ECO:0000256" key="4">
    <source>
        <dbReference type="ARBA" id="ARBA00023136"/>
    </source>
</evidence>
<name>E8V4B8_TERSS</name>
<comment type="subcellular location">
    <subcellularLocation>
        <location evidence="1">Membrane</location>
        <topology evidence="1">Single-pass membrane protein</topology>
    </subcellularLocation>
</comment>
<dbReference type="AlphaFoldDB" id="E8V4B8"/>
<dbReference type="eggNOG" id="COG1566">
    <property type="taxonomic scope" value="Bacteria"/>
</dbReference>
<dbReference type="HOGENOM" id="CLU_018816_15_1_0"/>
<dbReference type="InterPro" id="IPR058625">
    <property type="entry name" value="MdtA-like_BSH"/>
</dbReference>
<keyword evidence="4 5" id="KW-0472">Membrane</keyword>
<feature type="transmembrane region" description="Helical" evidence="5">
    <location>
        <begin position="21"/>
        <end position="40"/>
    </location>
</feature>
<sequence>MSTTSTAASSKMPRLFRGRRTLVFAMPVLLLGVLGLYLIFTHGQVSTDDAQVDGRLVPVSPKISGYISELLVDDNQIVHKGAVIARIDPRDAQVRVDQALAALKVAQAQAASSLSDVPLTAGVTGSAVAGAEANLADARAEYARARATSEKAHHADTSLISANVADRQANYERTRADLARMKDLADKHEISHLQYDRFVADELMAKSQLEAAQQSLASQGGTAQISDAIVQAAAARVQQAQAQLSAAHTNRGQVGMRSQDADAMQAAVLAAHANLDAAKLQVSYTEIIAPQEGKVTRRTVEAGAYVAPGQTLLTLVPTRDVWVTANFKETQLRNVHGGERVEVKVDQLGRTFSGHVASVSNATGSRLSLLPPENATGNFVKIVQRIPVKIALDPEAVSSNALSVGANVDVTIHTR</sequence>
<dbReference type="STRING" id="401053.AciPR4_2905"/>
<dbReference type="Pfam" id="PF25963">
    <property type="entry name" value="Beta-barrel_AAEA"/>
    <property type="match status" value="1"/>
</dbReference>
<dbReference type="GO" id="GO:0016020">
    <property type="term" value="C:membrane"/>
    <property type="evidence" value="ECO:0007669"/>
    <property type="project" value="UniProtKB-SubCell"/>
</dbReference>
<accession>E8V4B8</accession>
<dbReference type="Pfam" id="PF25917">
    <property type="entry name" value="BSH_RND"/>
    <property type="match status" value="1"/>
</dbReference>
<dbReference type="InterPro" id="IPR050739">
    <property type="entry name" value="MFP"/>
</dbReference>
<keyword evidence="9" id="KW-1185">Reference proteome</keyword>
<feature type="domain" description="p-hydroxybenzoic acid efflux pump subunit AaeA-like beta-barrel" evidence="7">
    <location>
        <begin position="322"/>
        <end position="413"/>
    </location>
</feature>
<dbReference type="PRINTS" id="PR01490">
    <property type="entry name" value="RTXTOXIND"/>
</dbReference>
<dbReference type="InterPro" id="IPR058634">
    <property type="entry name" value="AaeA-lik-b-barrel"/>
</dbReference>
<dbReference type="Gene3D" id="2.40.30.170">
    <property type="match status" value="1"/>
</dbReference>
<keyword evidence="3 5" id="KW-1133">Transmembrane helix</keyword>
<proteinExistence type="predicted"/>
<keyword evidence="2 5" id="KW-0812">Transmembrane</keyword>
<gene>
    <name evidence="8" type="ordered locus">AciPR4_2905</name>
</gene>
<evidence type="ECO:0000313" key="8">
    <source>
        <dbReference type="EMBL" id="ADV83667.1"/>
    </source>
</evidence>
<evidence type="ECO:0000256" key="3">
    <source>
        <dbReference type="ARBA" id="ARBA00022989"/>
    </source>
</evidence>
<evidence type="ECO:0000256" key="1">
    <source>
        <dbReference type="ARBA" id="ARBA00004167"/>
    </source>
</evidence>
<dbReference type="KEGG" id="tsa:AciPR4_2905"/>
<dbReference type="PANTHER" id="PTHR30386:SF26">
    <property type="entry name" value="TRANSPORT PROTEIN COMB"/>
    <property type="match status" value="1"/>
</dbReference>
<feature type="domain" description="Multidrug resistance protein MdtA-like barrel-sandwich hybrid" evidence="6">
    <location>
        <begin position="56"/>
        <end position="316"/>
    </location>
</feature>
<evidence type="ECO:0000313" key="9">
    <source>
        <dbReference type="Proteomes" id="UP000006844"/>
    </source>
</evidence>